<dbReference type="EMBL" id="CAJOBR010009026">
    <property type="protein sequence ID" value="CAF4887323.1"/>
    <property type="molecule type" value="Genomic_DNA"/>
</dbReference>
<proteinExistence type="predicted"/>
<dbReference type="InterPro" id="IPR050410">
    <property type="entry name" value="CCR4/nocturin_mRNA_transcr"/>
</dbReference>
<feature type="domain" description="Endonuclease/exonuclease/phosphatase" evidence="1">
    <location>
        <begin position="40"/>
        <end position="317"/>
    </location>
</feature>
<dbReference type="InterPro" id="IPR005135">
    <property type="entry name" value="Endo/exonuclease/phosphatase"/>
</dbReference>
<dbReference type="GO" id="GO:0000175">
    <property type="term" value="F:3'-5'-RNA exonuclease activity"/>
    <property type="evidence" value="ECO:0007669"/>
    <property type="project" value="TreeGrafter"/>
</dbReference>
<dbReference type="PANTHER" id="PTHR12121:SF101">
    <property type="entry name" value="ENDONUCLEASE_EXONUCLEASE_PHOSPHATASE DOMAIN-CONTAINING PROTEIN"/>
    <property type="match status" value="1"/>
</dbReference>
<gene>
    <name evidence="2" type="ORF">QYT958_LOCUS29822</name>
</gene>
<dbReference type="Gene3D" id="3.60.10.10">
    <property type="entry name" value="Endonuclease/exonuclease/phosphatase"/>
    <property type="match status" value="1"/>
</dbReference>
<sequence length="456" mass="52599">MTVRVVSYNILVPIYADRPDIYCKCRPEFLKTDYRWNLIRSQLEQEVHRHENTIICLQELSLTLLPALELVFRQWNYTLFHHLYGARYNDCMGIGIAIPASMKLNSLSIIRIGDFIHSISKPREQQVNILTSECDMEEQQHDTPDPWETAMTRVNALICIQVTIDNKSIYIGTYHMPCLYKEPDIMLIHSSIVKDLMFHLTGGQDFILAGDFNFDPADMCYKALTEKNYDGYQIPESRTYEISYRRNAEQVLKSAYREKNGVEPTYTDFAHTPNCPDYCATLDYIFFHGHLTIENVLELPDHPSSESYPDETHPSDHIMIAATIRLPYMMMTTKINALVIISTQVLMISTGADPILIKVTDSQGQNLAPSTVYKKFQPLQRHAYPMFYELNFEAICRFPASGSAFGLELLYNDHTVRDNTFYRNDGSSVGSERSWWLNPLPSSHHFVCSRSETVYT</sequence>
<dbReference type="SUPFAM" id="SSF56219">
    <property type="entry name" value="DNase I-like"/>
    <property type="match status" value="1"/>
</dbReference>
<accession>A0A821UB24</accession>
<comment type="caution">
    <text evidence="2">The sequence shown here is derived from an EMBL/GenBank/DDBJ whole genome shotgun (WGS) entry which is preliminary data.</text>
</comment>
<protein>
    <recommendedName>
        <fullName evidence="1">Endonuclease/exonuclease/phosphatase domain-containing protein</fullName>
    </recommendedName>
</protein>
<organism evidence="2 3">
    <name type="scientific">Rotaria socialis</name>
    <dbReference type="NCBI Taxonomy" id="392032"/>
    <lineage>
        <taxon>Eukaryota</taxon>
        <taxon>Metazoa</taxon>
        <taxon>Spiralia</taxon>
        <taxon>Gnathifera</taxon>
        <taxon>Rotifera</taxon>
        <taxon>Eurotatoria</taxon>
        <taxon>Bdelloidea</taxon>
        <taxon>Philodinida</taxon>
        <taxon>Philodinidae</taxon>
        <taxon>Rotaria</taxon>
    </lineage>
</organism>
<evidence type="ECO:0000313" key="2">
    <source>
        <dbReference type="EMBL" id="CAF4887323.1"/>
    </source>
</evidence>
<dbReference type="PANTHER" id="PTHR12121">
    <property type="entry name" value="CARBON CATABOLITE REPRESSOR PROTEIN 4"/>
    <property type="match status" value="1"/>
</dbReference>
<evidence type="ECO:0000313" key="3">
    <source>
        <dbReference type="Proteomes" id="UP000663848"/>
    </source>
</evidence>
<dbReference type="InterPro" id="IPR036691">
    <property type="entry name" value="Endo/exonu/phosph_ase_sf"/>
</dbReference>
<dbReference type="AlphaFoldDB" id="A0A821UB24"/>
<dbReference type="Proteomes" id="UP000663848">
    <property type="component" value="Unassembled WGS sequence"/>
</dbReference>
<dbReference type="Pfam" id="PF03372">
    <property type="entry name" value="Exo_endo_phos"/>
    <property type="match status" value="1"/>
</dbReference>
<name>A0A821UB24_9BILA</name>
<evidence type="ECO:0000259" key="1">
    <source>
        <dbReference type="Pfam" id="PF03372"/>
    </source>
</evidence>
<reference evidence="2" key="1">
    <citation type="submission" date="2021-02" db="EMBL/GenBank/DDBJ databases">
        <authorList>
            <person name="Nowell W R."/>
        </authorList>
    </citation>
    <scope>NUCLEOTIDE SEQUENCE</scope>
</reference>